<dbReference type="AlphaFoldDB" id="A0A9X3SEJ2"/>
<comment type="caution">
    <text evidence="3">The sequence shown here is derived from an EMBL/GenBank/DDBJ whole genome shotgun (WGS) entry which is preliminary data.</text>
</comment>
<evidence type="ECO:0000256" key="1">
    <source>
        <dbReference type="SAM" id="MobiDB-lite"/>
    </source>
</evidence>
<keyword evidence="3" id="KW-0378">Hydrolase</keyword>
<dbReference type="EMBL" id="JAPDDP010000013">
    <property type="protein sequence ID" value="MDA0180452.1"/>
    <property type="molecule type" value="Genomic_DNA"/>
</dbReference>
<keyword evidence="3" id="KW-0031">Aminopeptidase</keyword>
<keyword evidence="3" id="KW-0645">Protease</keyword>
<sequence>MSSLSSLKAGATAGTLKGTVVNDTGAAKSADVAVRIFRRGTNAAVIGRTSVKVAAHGKADYSVKVALPSTLAKGNYYLGACTSYGKGDGSLGCATAQDEVLIKGGTPVRPALARAAQAPAECSAGGYSLQPAGSRLYPETGNTGYQSLHTDINLVYDAPSNLFLNGTYVDLQQKATQCLTSFSLDFERTNGVTSTTVPGPNLTVQEITINGVPATYTFKQPTYPGNPKGLDDPDPAAHAASNSNPVSATNPNPPACAPTGTSAALQGAQCPATKLVITPSAPIPAGTDFTVKVKYVGRPGVHVDGDGATEGWFRNNTPVGDGGFMTTEPVGSMAWMPLNNHPTVKPTYEFWSTTNWDSATGTGRTAISNGRLIGFTDNAADTNFPGGSRTWHWKSPEPIANYLVENSIGNYEMTEQVSPSGTVYYMAQATGITAARKETNLGIMRQHESITNFQIPFNGPFPFSTNGVVIGLPSVSFAEEMQTKITFPGGSISLGTFHHENMHQWWGDNVSEDVYERTFFKEGYADLSEGYNTARTAATTAGGLGTPAGDAAFEASLVTRFNNTYNSTTASWSVAPSKPTNANLFGSQTYTRSGRAYIALRAIMGKANFDNASKEIQTTFGGSSITAKQQIDIYKKWMPIKTQGCLNKLDVFFTQWWDTAYTGSPAAGNKPQITGPGLAGPGFYDANGGCLPYGTDTTSTPGGTVAATLSLTLGAPGTFAPFIPGVAKTYTATTEATVISTAGDATLTVADNSTTAPGYLVNNTFALPKPLGGLGVIKTYTGPVSNDKVNATFTQEIGSTDALRTGTYSKTLTFTLSTTNP</sequence>
<proteinExistence type="predicted"/>
<reference evidence="3" key="1">
    <citation type="submission" date="2022-10" db="EMBL/GenBank/DDBJ databases">
        <title>The WGS of Solirubrobacter phytolaccae KCTC 29190.</title>
        <authorList>
            <person name="Jiang Z."/>
        </authorList>
    </citation>
    <scope>NUCLEOTIDE SEQUENCE</scope>
    <source>
        <strain evidence="3">KCTC 29190</strain>
    </source>
</reference>
<dbReference type="Proteomes" id="UP001147653">
    <property type="component" value="Unassembled WGS sequence"/>
</dbReference>
<dbReference type="InterPro" id="IPR014782">
    <property type="entry name" value="Peptidase_M1_dom"/>
</dbReference>
<feature type="domain" description="Peptidase M1 membrane alanine aminopeptidase" evidence="2">
    <location>
        <begin position="498"/>
        <end position="656"/>
    </location>
</feature>
<dbReference type="GO" id="GO:0004177">
    <property type="term" value="F:aminopeptidase activity"/>
    <property type="evidence" value="ECO:0007669"/>
    <property type="project" value="UniProtKB-KW"/>
</dbReference>
<dbReference type="GO" id="GO:0008237">
    <property type="term" value="F:metallopeptidase activity"/>
    <property type="evidence" value="ECO:0007669"/>
    <property type="project" value="InterPro"/>
</dbReference>
<organism evidence="3 4">
    <name type="scientific">Solirubrobacter phytolaccae</name>
    <dbReference type="NCBI Taxonomy" id="1404360"/>
    <lineage>
        <taxon>Bacteria</taxon>
        <taxon>Bacillati</taxon>
        <taxon>Actinomycetota</taxon>
        <taxon>Thermoleophilia</taxon>
        <taxon>Solirubrobacterales</taxon>
        <taxon>Solirubrobacteraceae</taxon>
        <taxon>Solirubrobacter</taxon>
    </lineage>
</organism>
<gene>
    <name evidence="3" type="ORF">OJ997_09120</name>
</gene>
<dbReference type="SUPFAM" id="SSF55486">
    <property type="entry name" value="Metalloproteases ('zincins'), catalytic domain"/>
    <property type="match status" value="1"/>
</dbReference>
<dbReference type="SUPFAM" id="SSF63737">
    <property type="entry name" value="Leukotriene A4 hydrolase N-terminal domain"/>
    <property type="match status" value="1"/>
</dbReference>
<keyword evidence="4" id="KW-1185">Reference proteome</keyword>
<protein>
    <submittedName>
        <fullName evidence="3">M1 family aminopeptidase</fullName>
    </submittedName>
</protein>
<evidence type="ECO:0000313" key="3">
    <source>
        <dbReference type="EMBL" id="MDA0180452.1"/>
    </source>
</evidence>
<evidence type="ECO:0000259" key="2">
    <source>
        <dbReference type="Pfam" id="PF01433"/>
    </source>
</evidence>
<dbReference type="Gene3D" id="2.60.40.1730">
    <property type="entry name" value="tricorn interacting facor f3 domain"/>
    <property type="match status" value="1"/>
</dbReference>
<dbReference type="Gene3D" id="1.10.390.10">
    <property type="entry name" value="Neutral Protease Domain 2"/>
    <property type="match status" value="1"/>
</dbReference>
<evidence type="ECO:0000313" key="4">
    <source>
        <dbReference type="Proteomes" id="UP001147653"/>
    </source>
</evidence>
<dbReference type="RefSeq" id="WP_270024762.1">
    <property type="nucleotide sequence ID" value="NZ_JAPDDP010000013.1"/>
</dbReference>
<dbReference type="InterPro" id="IPR042097">
    <property type="entry name" value="Aminopeptidase_N-like_N_sf"/>
</dbReference>
<dbReference type="InterPro" id="IPR027268">
    <property type="entry name" value="Peptidase_M4/M1_CTD_sf"/>
</dbReference>
<dbReference type="GO" id="GO:0008270">
    <property type="term" value="F:zinc ion binding"/>
    <property type="evidence" value="ECO:0007669"/>
    <property type="project" value="InterPro"/>
</dbReference>
<feature type="region of interest" description="Disordered" evidence="1">
    <location>
        <begin position="219"/>
        <end position="262"/>
    </location>
</feature>
<accession>A0A9X3SEJ2</accession>
<name>A0A9X3SEJ2_9ACTN</name>
<dbReference type="Pfam" id="PF01433">
    <property type="entry name" value="Peptidase_M1"/>
    <property type="match status" value="1"/>
</dbReference>